<dbReference type="RefSeq" id="WP_344337189.1">
    <property type="nucleotide sequence ID" value="NZ_BAAAPZ010000008.1"/>
</dbReference>
<dbReference type="PROSITE" id="PS50110">
    <property type="entry name" value="RESPONSE_REGULATORY"/>
    <property type="match status" value="1"/>
</dbReference>
<evidence type="ECO:0000256" key="3">
    <source>
        <dbReference type="ARBA" id="ARBA00023125"/>
    </source>
</evidence>
<dbReference type="CDD" id="cd17535">
    <property type="entry name" value="REC_NarL-like"/>
    <property type="match status" value="1"/>
</dbReference>
<accession>A0ABN2WVP0</accession>
<dbReference type="Proteomes" id="UP001500984">
    <property type="component" value="Unassembled WGS sequence"/>
</dbReference>
<feature type="domain" description="Response regulatory" evidence="8">
    <location>
        <begin position="3"/>
        <end position="121"/>
    </location>
</feature>
<proteinExistence type="predicted"/>
<feature type="modified residue" description="4-aspartylphosphate" evidence="5">
    <location>
        <position position="54"/>
    </location>
</feature>
<dbReference type="InterPro" id="IPR011006">
    <property type="entry name" value="CheY-like_superfamily"/>
</dbReference>
<dbReference type="InterPro" id="IPR000792">
    <property type="entry name" value="Tscrpt_reg_LuxR_C"/>
</dbReference>
<dbReference type="SMART" id="SM00421">
    <property type="entry name" value="HTH_LUXR"/>
    <property type="match status" value="1"/>
</dbReference>
<gene>
    <name evidence="9" type="ORF">GCM10009823_21650</name>
</gene>
<keyword evidence="1 5" id="KW-0597">Phosphoprotein</keyword>
<dbReference type="SUPFAM" id="SSF46894">
    <property type="entry name" value="C-terminal effector domain of the bipartite response regulators"/>
    <property type="match status" value="1"/>
</dbReference>
<dbReference type="SMART" id="SM00448">
    <property type="entry name" value="REC"/>
    <property type="match status" value="1"/>
</dbReference>
<feature type="domain" description="HTH luxR-type" evidence="7">
    <location>
        <begin position="167"/>
        <end position="232"/>
    </location>
</feature>
<sequence>MIRVLIADDQPTVRRSLRMFLATAGDIEVVAEAADGEEAVRLARASRPDVVLMDVRMPGGDGLTATAELAGPGVDSPLPVVVITTFDLDEYVFGALENGAVGFLLKDTDPQQLVTAVHAAARGDALVSPAVTGRVIREFVRRRPTAPEAPPAPGGAPPSEAGGTDLDAAPPPQLTAREQEVLAAVAEGLSNAEIAEALFVEVGTVKTHVSRIIAKLGVRDRIQAAIWVHRRAAGTPSLPLRSPSNSTEEGSAS</sequence>
<evidence type="ECO:0000313" key="9">
    <source>
        <dbReference type="EMBL" id="GAA2099678.1"/>
    </source>
</evidence>
<dbReference type="Pfam" id="PF00196">
    <property type="entry name" value="GerE"/>
    <property type="match status" value="1"/>
</dbReference>
<dbReference type="Pfam" id="PF00072">
    <property type="entry name" value="Response_reg"/>
    <property type="match status" value="1"/>
</dbReference>
<evidence type="ECO:0000259" key="8">
    <source>
        <dbReference type="PROSITE" id="PS50110"/>
    </source>
</evidence>
<dbReference type="PROSITE" id="PS00622">
    <property type="entry name" value="HTH_LUXR_1"/>
    <property type="match status" value="1"/>
</dbReference>
<evidence type="ECO:0000256" key="1">
    <source>
        <dbReference type="ARBA" id="ARBA00022553"/>
    </source>
</evidence>
<dbReference type="CDD" id="cd06170">
    <property type="entry name" value="LuxR_C_like"/>
    <property type="match status" value="1"/>
</dbReference>
<keyword evidence="4" id="KW-0804">Transcription</keyword>
<reference evidence="9 10" key="1">
    <citation type="journal article" date="2019" name="Int. J. Syst. Evol. Microbiol.">
        <title>The Global Catalogue of Microorganisms (GCM) 10K type strain sequencing project: providing services to taxonomists for standard genome sequencing and annotation.</title>
        <authorList>
            <consortium name="The Broad Institute Genomics Platform"/>
            <consortium name="The Broad Institute Genome Sequencing Center for Infectious Disease"/>
            <person name="Wu L."/>
            <person name="Ma J."/>
        </authorList>
    </citation>
    <scope>NUCLEOTIDE SEQUENCE [LARGE SCALE GENOMIC DNA]</scope>
    <source>
        <strain evidence="9 10">JCM 15900</strain>
    </source>
</reference>
<dbReference type="PRINTS" id="PR00038">
    <property type="entry name" value="HTHLUXR"/>
</dbReference>
<evidence type="ECO:0000256" key="6">
    <source>
        <dbReference type="SAM" id="MobiDB-lite"/>
    </source>
</evidence>
<feature type="compositionally biased region" description="Polar residues" evidence="6">
    <location>
        <begin position="242"/>
        <end position="253"/>
    </location>
</feature>
<dbReference type="Gene3D" id="3.40.50.2300">
    <property type="match status" value="1"/>
</dbReference>
<evidence type="ECO:0000313" key="10">
    <source>
        <dbReference type="Proteomes" id="UP001500984"/>
    </source>
</evidence>
<dbReference type="InterPro" id="IPR001789">
    <property type="entry name" value="Sig_transdc_resp-reg_receiver"/>
</dbReference>
<keyword evidence="2" id="KW-0805">Transcription regulation</keyword>
<dbReference type="PANTHER" id="PTHR43214:SF24">
    <property type="entry name" value="TRANSCRIPTIONAL REGULATORY PROTEIN NARL-RELATED"/>
    <property type="match status" value="1"/>
</dbReference>
<feature type="region of interest" description="Disordered" evidence="6">
    <location>
        <begin position="141"/>
        <end position="171"/>
    </location>
</feature>
<protein>
    <submittedName>
        <fullName evidence="9">Response regulator transcription factor</fullName>
    </submittedName>
</protein>
<feature type="compositionally biased region" description="Pro residues" evidence="6">
    <location>
        <begin position="147"/>
        <end position="156"/>
    </location>
</feature>
<dbReference type="EMBL" id="BAAAPZ010000008">
    <property type="protein sequence ID" value="GAA2099678.1"/>
    <property type="molecule type" value="Genomic_DNA"/>
</dbReference>
<evidence type="ECO:0000259" key="7">
    <source>
        <dbReference type="PROSITE" id="PS50043"/>
    </source>
</evidence>
<comment type="caution">
    <text evidence="9">The sequence shown here is derived from an EMBL/GenBank/DDBJ whole genome shotgun (WGS) entry which is preliminary data.</text>
</comment>
<dbReference type="PANTHER" id="PTHR43214">
    <property type="entry name" value="TWO-COMPONENT RESPONSE REGULATOR"/>
    <property type="match status" value="1"/>
</dbReference>
<dbReference type="SUPFAM" id="SSF52172">
    <property type="entry name" value="CheY-like"/>
    <property type="match status" value="1"/>
</dbReference>
<name>A0ABN2WVP0_9MICO</name>
<feature type="region of interest" description="Disordered" evidence="6">
    <location>
        <begin position="234"/>
        <end position="253"/>
    </location>
</feature>
<evidence type="ECO:0000256" key="5">
    <source>
        <dbReference type="PROSITE-ProRule" id="PRU00169"/>
    </source>
</evidence>
<dbReference type="InterPro" id="IPR039420">
    <property type="entry name" value="WalR-like"/>
</dbReference>
<organism evidence="9 10">
    <name type="scientific">Brevibacterium salitolerans</name>
    <dbReference type="NCBI Taxonomy" id="1403566"/>
    <lineage>
        <taxon>Bacteria</taxon>
        <taxon>Bacillati</taxon>
        <taxon>Actinomycetota</taxon>
        <taxon>Actinomycetes</taxon>
        <taxon>Micrococcales</taxon>
        <taxon>Brevibacteriaceae</taxon>
        <taxon>Brevibacterium</taxon>
    </lineage>
</organism>
<evidence type="ECO:0000256" key="2">
    <source>
        <dbReference type="ARBA" id="ARBA00023015"/>
    </source>
</evidence>
<dbReference type="PROSITE" id="PS50043">
    <property type="entry name" value="HTH_LUXR_2"/>
    <property type="match status" value="1"/>
</dbReference>
<dbReference type="InterPro" id="IPR058245">
    <property type="entry name" value="NreC/VraR/RcsB-like_REC"/>
</dbReference>
<keyword evidence="3" id="KW-0238">DNA-binding</keyword>
<evidence type="ECO:0000256" key="4">
    <source>
        <dbReference type="ARBA" id="ARBA00023163"/>
    </source>
</evidence>
<keyword evidence="10" id="KW-1185">Reference proteome</keyword>
<dbReference type="InterPro" id="IPR016032">
    <property type="entry name" value="Sig_transdc_resp-reg_C-effctor"/>
</dbReference>